<dbReference type="EMBL" id="BMFN01000002">
    <property type="protein sequence ID" value="GGF69865.1"/>
    <property type="molecule type" value="Genomic_DNA"/>
</dbReference>
<dbReference type="Proteomes" id="UP000605392">
    <property type="component" value="Unassembled WGS sequence"/>
</dbReference>
<evidence type="ECO:0000313" key="2">
    <source>
        <dbReference type="Proteomes" id="UP000605392"/>
    </source>
</evidence>
<protein>
    <submittedName>
        <fullName evidence="1">Uncharacterized protein</fullName>
    </submittedName>
</protein>
<accession>A0ACB5PT95</accession>
<proteinExistence type="predicted"/>
<name>A0ACB5PT95_9BACT</name>
<gene>
    <name evidence="1" type="ORF">GCM10011375_26230</name>
</gene>
<comment type="caution">
    <text evidence="1">The sequence shown here is derived from an EMBL/GenBank/DDBJ whole genome shotgun (WGS) entry which is preliminary data.</text>
</comment>
<reference evidence="1 2" key="1">
    <citation type="journal article" date="2019" name="Int. J. Syst. Evol. Microbiol.">
        <title>The Global Catalogue of Microorganisms (GCM) 10K type strain sequencing project: providing services to taxonomists for standard genome sequencing and annotation.</title>
        <authorList>
            <consortium name="The Broad Institute Genomics Platform"/>
            <consortium name="The Broad Institute Genome Sequencing Center for Infectious Disease"/>
            <person name="Wu L."/>
            <person name="Ma J."/>
        </authorList>
    </citation>
    <scope>NUCLEOTIDE SEQUENCE [LARGE SCALE GENOMIC DNA]</scope>
    <source>
        <strain evidence="1 2">CGMCC 1.12720</strain>
    </source>
</reference>
<sequence length="88" mass="9964">MQFLTRVAPRHGGSLNNRLGGKFYPWVKLYWLGGKFCHISKELPRVATYPSQWLEEISADTYCEELESGAFAVGGHQKRITACSVMRS</sequence>
<evidence type="ECO:0000313" key="1">
    <source>
        <dbReference type="EMBL" id="GGF69865.1"/>
    </source>
</evidence>
<organism evidence="1 2">
    <name type="scientific">Hymenobacter qilianensis</name>
    <dbReference type="NCBI Taxonomy" id="1385715"/>
    <lineage>
        <taxon>Bacteria</taxon>
        <taxon>Pseudomonadati</taxon>
        <taxon>Bacteroidota</taxon>
        <taxon>Cytophagia</taxon>
        <taxon>Cytophagales</taxon>
        <taxon>Hymenobacteraceae</taxon>
        <taxon>Hymenobacter</taxon>
    </lineage>
</organism>
<keyword evidence="2" id="KW-1185">Reference proteome</keyword>